<comment type="caution">
    <text evidence="2">The sequence shown here is derived from an EMBL/GenBank/DDBJ whole genome shotgun (WGS) entry which is preliminary data.</text>
</comment>
<reference evidence="2" key="2">
    <citation type="submission" date="2023-06" db="EMBL/GenBank/DDBJ databases">
        <authorList>
            <person name="Swenson N.G."/>
            <person name="Wegrzyn J.L."/>
            <person name="Mcevoy S.L."/>
        </authorList>
    </citation>
    <scope>NUCLEOTIDE SEQUENCE</scope>
    <source>
        <strain evidence="2">NS2018</strain>
        <tissue evidence="2">Leaf</tissue>
    </source>
</reference>
<keyword evidence="3" id="KW-1185">Reference proteome</keyword>
<dbReference type="AlphaFoldDB" id="A0AA39SNC2"/>
<reference evidence="2" key="1">
    <citation type="journal article" date="2022" name="Plant J.">
        <title>Strategies of tolerance reflected in two North American maple genomes.</title>
        <authorList>
            <person name="McEvoy S.L."/>
            <person name="Sezen U.U."/>
            <person name="Trouern-Trend A."/>
            <person name="McMahon S.M."/>
            <person name="Schaberg P.G."/>
            <person name="Yang J."/>
            <person name="Wegrzyn J.L."/>
            <person name="Swenson N.G."/>
        </authorList>
    </citation>
    <scope>NUCLEOTIDE SEQUENCE</scope>
    <source>
        <strain evidence="2">NS2018</strain>
    </source>
</reference>
<name>A0AA39SNC2_ACESA</name>
<organism evidence="2 3">
    <name type="scientific">Acer saccharum</name>
    <name type="common">Sugar maple</name>
    <dbReference type="NCBI Taxonomy" id="4024"/>
    <lineage>
        <taxon>Eukaryota</taxon>
        <taxon>Viridiplantae</taxon>
        <taxon>Streptophyta</taxon>
        <taxon>Embryophyta</taxon>
        <taxon>Tracheophyta</taxon>
        <taxon>Spermatophyta</taxon>
        <taxon>Magnoliopsida</taxon>
        <taxon>eudicotyledons</taxon>
        <taxon>Gunneridae</taxon>
        <taxon>Pentapetalae</taxon>
        <taxon>rosids</taxon>
        <taxon>malvids</taxon>
        <taxon>Sapindales</taxon>
        <taxon>Sapindaceae</taxon>
        <taxon>Hippocastanoideae</taxon>
        <taxon>Acereae</taxon>
        <taxon>Acer</taxon>
    </lineage>
</organism>
<evidence type="ECO:0000313" key="3">
    <source>
        <dbReference type="Proteomes" id="UP001168877"/>
    </source>
</evidence>
<gene>
    <name evidence="2" type="ORF">LWI29_015693</name>
</gene>
<proteinExistence type="predicted"/>
<evidence type="ECO:0000313" key="2">
    <source>
        <dbReference type="EMBL" id="KAK0596436.1"/>
    </source>
</evidence>
<dbReference type="EMBL" id="JAUESC010000004">
    <property type="protein sequence ID" value="KAK0596436.1"/>
    <property type="molecule type" value="Genomic_DNA"/>
</dbReference>
<dbReference type="Proteomes" id="UP001168877">
    <property type="component" value="Unassembled WGS sequence"/>
</dbReference>
<sequence length="140" mass="15417">MFAEEELIPTKAESCLWYYQGIDKVGNLYLDKAMIADILGTRDLTPLADDGAELREADTVRQARSSSHASHQQTDGAGSSTVPVADRSVPFAPSNAPSSVPAVERQSPPTPTRHTRLRFVSFRRGGVTMQSDDLQYDRQH</sequence>
<feature type="region of interest" description="Disordered" evidence="1">
    <location>
        <begin position="53"/>
        <end position="124"/>
    </location>
</feature>
<accession>A0AA39SNC2</accession>
<evidence type="ECO:0000256" key="1">
    <source>
        <dbReference type="SAM" id="MobiDB-lite"/>
    </source>
</evidence>
<feature type="compositionally biased region" description="Low complexity" evidence="1">
    <location>
        <begin position="62"/>
        <end position="73"/>
    </location>
</feature>
<protein>
    <submittedName>
        <fullName evidence="2">Uncharacterized protein</fullName>
    </submittedName>
</protein>